<evidence type="ECO:0000313" key="8">
    <source>
        <dbReference type="Proteomes" id="UP000477156"/>
    </source>
</evidence>
<name>A0A173YRS0_9FIRM</name>
<dbReference type="OrthoDB" id="9801841at2"/>
<dbReference type="GO" id="GO:0004722">
    <property type="term" value="F:protein serine/threonine phosphatase activity"/>
    <property type="evidence" value="ECO:0007669"/>
    <property type="project" value="UniProtKB-EC"/>
</dbReference>
<dbReference type="Proteomes" id="UP000477156">
    <property type="component" value="Unassembled WGS sequence"/>
</dbReference>
<organism evidence="2 6">
    <name type="scientific">Blautia wexlerae</name>
    <dbReference type="NCBI Taxonomy" id="418240"/>
    <lineage>
        <taxon>Bacteria</taxon>
        <taxon>Bacillati</taxon>
        <taxon>Bacillota</taxon>
        <taxon>Clostridia</taxon>
        <taxon>Lachnospirales</taxon>
        <taxon>Lachnospiraceae</taxon>
        <taxon>Blautia</taxon>
    </lineage>
</organism>
<dbReference type="SMART" id="SM00332">
    <property type="entry name" value="PP2Cc"/>
    <property type="match status" value="1"/>
</dbReference>
<reference evidence="6 7" key="1">
    <citation type="submission" date="2015-09" db="EMBL/GenBank/DDBJ databases">
        <authorList>
            <consortium name="Pathogen Informatics"/>
        </authorList>
    </citation>
    <scope>NUCLEOTIDE SEQUENCE [LARGE SCALE GENOMIC DNA]</scope>
    <source>
        <strain evidence="2 6">2789STDY5834863</strain>
        <strain evidence="3 7">2789STDY5834911</strain>
    </source>
</reference>
<dbReference type="CDD" id="cd00143">
    <property type="entry name" value="PP2Cc"/>
    <property type="match status" value="1"/>
</dbReference>
<dbReference type="InterPro" id="IPR001932">
    <property type="entry name" value="PPM-type_phosphatase-like_dom"/>
</dbReference>
<evidence type="ECO:0000313" key="9">
    <source>
        <dbReference type="Proteomes" id="UP000477285"/>
    </source>
</evidence>
<evidence type="ECO:0000313" key="4">
    <source>
        <dbReference type="EMBL" id="MZL32345.1"/>
    </source>
</evidence>
<dbReference type="EMBL" id="WWVF01000004">
    <property type="protein sequence ID" value="MZS88099.1"/>
    <property type="molecule type" value="Genomic_DNA"/>
</dbReference>
<protein>
    <submittedName>
        <fullName evidence="2">Serine/threonine phosphatase stp</fullName>
        <ecNumber evidence="2">3.1.3.16</ecNumber>
    </submittedName>
    <submittedName>
        <fullName evidence="4">Stp1/IreP family PP2C-type Ser/Thr phosphatase</fullName>
    </submittedName>
</protein>
<dbReference type="GeneID" id="75080305"/>
<keyword evidence="2" id="KW-0378">Hydrolase</keyword>
<dbReference type="Proteomes" id="UP000095431">
    <property type="component" value="Unassembled WGS sequence"/>
</dbReference>
<evidence type="ECO:0000313" key="6">
    <source>
        <dbReference type="Proteomes" id="UP000095431"/>
    </source>
</evidence>
<dbReference type="eggNOG" id="COG0631">
    <property type="taxonomic scope" value="Bacteria"/>
</dbReference>
<evidence type="ECO:0000313" key="2">
    <source>
        <dbReference type="EMBL" id="CUN66037.1"/>
    </source>
</evidence>
<dbReference type="InterPro" id="IPR036457">
    <property type="entry name" value="PPM-type-like_dom_sf"/>
</dbReference>
<reference evidence="8 9" key="2">
    <citation type="journal article" date="2019" name="Nat. Med.">
        <title>A library of human gut bacterial isolates paired with longitudinal multiomics data enables mechanistic microbiome research.</title>
        <authorList>
            <person name="Poyet M."/>
            <person name="Groussin M."/>
            <person name="Gibbons S.M."/>
            <person name="Avila-Pacheco J."/>
            <person name="Jiang X."/>
            <person name="Kearney S.M."/>
            <person name="Perrotta A.R."/>
            <person name="Berdy B."/>
            <person name="Zhao S."/>
            <person name="Lieberman T.D."/>
            <person name="Swanson P.K."/>
            <person name="Smith M."/>
            <person name="Roesemann S."/>
            <person name="Alexander J.E."/>
            <person name="Rich S.A."/>
            <person name="Livny J."/>
            <person name="Vlamakis H."/>
            <person name="Clish C."/>
            <person name="Bullock K."/>
            <person name="Deik A."/>
            <person name="Scott J."/>
            <person name="Pierce K.A."/>
            <person name="Xavier R.J."/>
            <person name="Alm E.J."/>
        </authorList>
    </citation>
    <scope>NUCLEOTIDE SEQUENCE [LARGE SCALE GENOMIC DNA]</scope>
    <source>
        <strain evidence="4 9">BIOML-A1</strain>
        <strain evidence="5 8">BIOML-A12</strain>
    </source>
</reference>
<dbReference type="NCBIfam" id="NF033484">
    <property type="entry name" value="Stp1_PP2C_phos"/>
    <property type="match status" value="1"/>
</dbReference>
<dbReference type="EMBL" id="CYZN01000004">
    <property type="protein sequence ID" value="CUN66037.1"/>
    <property type="molecule type" value="Genomic_DNA"/>
</dbReference>
<accession>A0A173YRS0</accession>
<evidence type="ECO:0000259" key="1">
    <source>
        <dbReference type="PROSITE" id="PS51746"/>
    </source>
</evidence>
<evidence type="ECO:0000313" key="3">
    <source>
        <dbReference type="EMBL" id="CUP12069.1"/>
    </source>
</evidence>
<evidence type="ECO:0000313" key="7">
    <source>
        <dbReference type="Proteomes" id="UP000095712"/>
    </source>
</evidence>
<dbReference type="InterPro" id="IPR015655">
    <property type="entry name" value="PP2C"/>
</dbReference>
<dbReference type="SUPFAM" id="SSF81606">
    <property type="entry name" value="PP2C-like"/>
    <property type="match status" value="1"/>
</dbReference>
<dbReference type="Proteomes" id="UP000095712">
    <property type="component" value="Unassembled WGS sequence"/>
</dbReference>
<dbReference type="SMART" id="SM00331">
    <property type="entry name" value="PP2C_SIG"/>
    <property type="match status" value="1"/>
</dbReference>
<dbReference type="EMBL" id="CZAW01000005">
    <property type="protein sequence ID" value="CUP12069.1"/>
    <property type="molecule type" value="Genomic_DNA"/>
</dbReference>
<dbReference type="PROSITE" id="PS51746">
    <property type="entry name" value="PPM_2"/>
    <property type="match status" value="1"/>
</dbReference>
<dbReference type="Gene3D" id="3.60.40.10">
    <property type="entry name" value="PPM-type phosphatase domain"/>
    <property type="match status" value="1"/>
</dbReference>
<proteinExistence type="predicted"/>
<evidence type="ECO:0000313" key="5">
    <source>
        <dbReference type="EMBL" id="MZS88099.1"/>
    </source>
</evidence>
<dbReference type="PANTHER" id="PTHR13832">
    <property type="entry name" value="PROTEIN PHOSPHATASE 2C"/>
    <property type="match status" value="1"/>
</dbReference>
<dbReference type="Proteomes" id="UP000477285">
    <property type="component" value="Unassembled WGS sequence"/>
</dbReference>
<sequence>MRIYSATDVGQKRKMNQDYVFATADPVGNLPNLFVVADGMGGHNAGDYASSHAVTSMVEEIRQDADFNPVKVIRHAIECVNTEILTQAQQDEKLRGMGTTIVAATIVGHYAYVANVGDSRLYVIGEKIQQITRDHSLVQEMVRMGELDPEQARKHPKKNIITRALGAEKTVDIDFFDLKLEPGDVVLMCSDGLSNMVEDSQLREIISDTSTDLDEKGRILIREANRNGGKDNIAIVLVEPFTDEVKAC</sequence>
<dbReference type="Pfam" id="PF13672">
    <property type="entry name" value="PP2C_2"/>
    <property type="match status" value="1"/>
</dbReference>
<dbReference type="EMBL" id="WWVQ01000006">
    <property type="protein sequence ID" value="MZL32345.1"/>
    <property type="molecule type" value="Genomic_DNA"/>
</dbReference>
<gene>
    <name evidence="2" type="primary">stp</name>
    <name evidence="2" type="ORF">ERS852478_00731</name>
    <name evidence="3" type="ORF">ERS852523_00612</name>
    <name evidence="5" type="ORF">GT712_03100</name>
    <name evidence="4" type="ORF">GT728_03825</name>
</gene>
<dbReference type="PANTHER" id="PTHR13832:SF860">
    <property type="entry name" value="PROTEIN PHOSPHATASE PHPP"/>
    <property type="match status" value="1"/>
</dbReference>
<feature type="domain" description="PPM-type phosphatase" evidence="1">
    <location>
        <begin position="2"/>
        <end position="240"/>
    </location>
</feature>
<dbReference type="EC" id="3.1.3.16" evidence="2"/>
<dbReference type="RefSeq" id="WP_025578159.1">
    <property type="nucleotide sequence ID" value="NZ_BTHH01000003.1"/>
</dbReference>
<dbReference type="AlphaFoldDB" id="A0A173YRS0"/>